<dbReference type="GO" id="GO:0009381">
    <property type="term" value="F:excinuclease ABC activity"/>
    <property type="evidence" value="ECO:0007669"/>
    <property type="project" value="UniProtKB-UniRule"/>
</dbReference>
<keyword evidence="3 18" id="KW-0479">Metal-binding</keyword>
<dbReference type="Proteomes" id="UP000279057">
    <property type="component" value="Unassembled WGS sequence"/>
</dbReference>
<evidence type="ECO:0000256" key="2">
    <source>
        <dbReference type="ARBA" id="ARBA00022490"/>
    </source>
</evidence>
<keyword evidence="13 18" id="KW-0234">DNA repair</keyword>
<evidence type="ECO:0000313" key="22">
    <source>
        <dbReference type="Proteomes" id="UP000279057"/>
    </source>
</evidence>
<dbReference type="Pfam" id="PF17755">
    <property type="entry name" value="UvrA_DNA-bind"/>
    <property type="match status" value="1"/>
</dbReference>
<comment type="function">
    <text evidence="18">The UvrABC repair system catalyzes the recognition and processing of DNA lesions. UvrA is an ATPase and a DNA-binding protein. A damage recognition complex composed of 2 UvrA and 2 UvrB subunits scans DNA for abnormalities. When the presence of a lesion has been verified by UvrB, the UvrA molecules dissociate.</text>
</comment>
<keyword evidence="7 18" id="KW-0228">DNA excision</keyword>
<dbReference type="SUPFAM" id="SSF52540">
    <property type="entry name" value="P-loop containing nucleoside triphosphate hydrolases"/>
    <property type="match status" value="2"/>
</dbReference>
<feature type="domain" description="ABC transporter" evidence="20">
    <location>
        <begin position="928"/>
        <end position="1259"/>
    </location>
</feature>
<dbReference type="GO" id="GO:0016887">
    <property type="term" value="F:ATP hydrolysis activity"/>
    <property type="evidence" value="ECO:0007669"/>
    <property type="project" value="InterPro"/>
</dbReference>
<dbReference type="GO" id="GO:0009432">
    <property type="term" value="P:SOS response"/>
    <property type="evidence" value="ECO:0007669"/>
    <property type="project" value="UniProtKB-UniRule"/>
</dbReference>
<dbReference type="Gene3D" id="1.20.1580.10">
    <property type="entry name" value="ABC transporter ATPase like domain"/>
    <property type="match status" value="3"/>
</dbReference>
<dbReference type="NCBIfam" id="NF001503">
    <property type="entry name" value="PRK00349.1"/>
    <property type="match status" value="1"/>
</dbReference>
<feature type="compositionally biased region" description="Basic and acidic residues" evidence="19">
    <location>
        <begin position="111"/>
        <end position="141"/>
    </location>
</feature>
<dbReference type="AlphaFoldDB" id="A0A3M3F778"/>
<dbReference type="PROSITE" id="PS50893">
    <property type="entry name" value="ABC_TRANSPORTER_2"/>
    <property type="match status" value="2"/>
</dbReference>
<dbReference type="Pfam" id="PF17760">
    <property type="entry name" value="UvrA_inter"/>
    <property type="match status" value="1"/>
</dbReference>
<accession>A0A3M3F778</accession>
<keyword evidence="6 18" id="KW-0227">DNA damage</keyword>
<dbReference type="FunFam" id="1.20.1580.10:FF:000002">
    <property type="entry name" value="UvrABC system protein A"/>
    <property type="match status" value="1"/>
</dbReference>
<name>A0A3M3F778_PSESG</name>
<keyword evidence="4 18" id="KW-0677">Repeat</keyword>
<dbReference type="GO" id="GO:0006289">
    <property type="term" value="P:nucleotide-excision repair"/>
    <property type="evidence" value="ECO:0007669"/>
    <property type="project" value="UniProtKB-UniRule"/>
</dbReference>
<keyword evidence="12 18" id="KW-0238">DNA-binding</keyword>
<keyword evidence="2 18" id="KW-0963">Cytoplasm</keyword>
<evidence type="ECO:0000256" key="4">
    <source>
        <dbReference type="ARBA" id="ARBA00022737"/>
    </source>
</evidence>
<evidence type="ECO:0000256" key="6">
    <source>
        <dbReference type="ARBA" id="ARBA00022763"/>
    </source>
</evidence>
<dbReference type="InterPro" id="IPR041552">
    <property type="entry name" value="UvrA_DNA-bd"/>
</dbReference>
<feature type="region of interest" description="Disordered" evidence="19">
    <location>
        <begin position="40"/>
        <end position="59"/>
    </location>
</feature>
<feature type="region of interest" description="Disordered" evidence="19">
    <location>
        <begin position="1"/>
        <end position="27"/>
    </location>
</feature>
<dbReference type="InterPro" id="IPR017871">
    <property type="entry name" value="ABC_transporter-like_CS"/>
</dbReference>
<feature type="region of interest" description="Disordered" evidence="19">
    <location>
        <begin position="155"/>
        <end position="209"/>
    </location>
</feature>
<comment type="subunit">
    <text evidence="18">Forms a heterotetramer with UvrB during the search for lesions.</text>
</comment>
<dbReference type="PANTHER" id="PTHR43152:SF3">
    <property type="entry name" value="UVRABC SYSTEM PROTEIN A"/>
    <property type="match status" value="1"/>
</dbReference>
<comment type="caution">
    <text evidence="21">The sequence shown here is derived from an EMBL/GenBank/DDBJ whole genome shotgun (WGS) entry which is preliminary data.</text>
</comment>
<dbReference type="Gene3D" id="1.10.8.280">
    <property type="entry name" value="ABC transporter ATPase domain-like"/>
    <property type="match status" value="1"/>
</dbReference>
<dbReference type="CDD" id="cd03270">
    <property type="entry name" value="ABC_UvrA_I"/>
    <property type="match status" value="1"/>
</dbReference>
<dbReference type="GO" id="GO:0005524">
    <property type="term" value="F:ATP binding"/>
    <property type="evidence" value="ECO:0007669"/>
    <property type="project" value="UniProtKB-UniRule"/>
</dbReference>
<keyword evidence="11 18" id="KW-0267">Excision nuclease</keyword>
<evidence type="ECO:0000256" key="13">
    <source>
        <dbReference type="ARBA" id="ARBA00023204"/>
    </source>
</evidence>
<keyword evidence="8 18" id="KW-0863">Zinc-finger</keyword>
<dbReference type="Gene3D" id="3.30.190.20">
    <property type="match status" value="1"/>
</dbReference>
<evidence type="ECO:0000256" key="17">
    <source>
        <dbReference type="ARBA" id="ARBA00042156"/>
    </source>
</evidence>
<feature type="compositionally biased region" description="Basic and acidic residues" evidence="19">
    <location>
        <begin position="40"/>
        <end position="58"/>
    </location>
</feature>
<dbReference type="GO" id="GO:0005737">
    <property type="term" value="C:cytoplasm"/>
    <property type="evidence" value="ECO:0007669"/>
    <property type="project" value="UniProtKB-SubCell"/>
</dbReference>
<dbReference type="HAMAP" id="MF_00205">
    <property type="entry name" value="UvrA"/>
    <property type="match status" value="1"/>
</dbReference>
<feature type="region of interest" description="Disordered" evidence="19">
    <location>
        <begin position="94"/>
        <end position="142"/>
    </location>
</feature>
<comment type="similarity">
    <text evidence="15 18">Belongs to the ABC transporter superfamily. UvrA family.</text>
</comment>
<proteinExistence type="inferred from homology"/>
<keyword evidence="9 18" id="KW-0862">Zinc</keyword>
<dbReference type="GO" id="GO:0008270">
    <property type="term" value="F:zinc ion binding"/>
    <property type="evidence" value="ECO:0007669"/>
    <property type="project" value="UniProtKB-UniRule"/>
</dbReference>
<evidence type="ECO:0000256" key="10">
    <source>
        <dbReference type="ARBA" id="ARBA00022840"/>
    </source>
</evidence>
<evidence type="ECO:0000256" key="11">
    <source>
        <dbReference type="ARBA" id="ARBA00022881"/>
    </source>
</evidence>
<feature type="compositionally biased region" description="Basic and acidic residues" evidence="19">
    <location>
        <begin position="8"/>
        <end position="17"/>
    </location>
</feature>
<dbReference type="PANTHER" id="PTHR43152">
    <property type="entry name" value="UVRABC SYSTEM PROTEIN A"/>
    <property type="match status" value="1"/>
</dbReference>
<evidence type="ECO:0000256" key="15">
    <source>
        <dbReference type="ARBA" id="ARBA00038000"/>
    </source>
</evidence>
<evidence type="ECO:0000256" key="1">
    <source>
        <dbReference type="ARBA" id="ARBA00004496"/>
    </source>
</evidence>
<feature type="binding site" evidence="18">
    <location>
        <begin position="962"/>
        <end position="969"/>
    </location>
    <ligand>
        <name>ATP</name>
        <dbReference type="ChEBI" id="CHEBI:30616"/>
    </ligand>
</feature>
<evidence type="ECO:0000256" key="14">
    <source>
        <dbReference type="ARBA" id="ARBA00023236"/>
    </source>
</evidence>
<dbReference type="FunFam" id="1.20.1580.10:FF:000003">
    <property type="entry name" value="UvrABC system protein A"/>
    <property type="match status" value="1"/>
</dbReference>
<gene>
    <name evidence="18" type="primary">uvrA</name>
    <name evidence="21" type="ORF">ALQ74_05238</name>
</gene>
<keyword evidence="10 18" id="KW-0067">ATP-binding</keyword>
<keyword evidence="14 18" id="KW-0742">SOS response</keyword>
<evidence type="ECO:0000256" key="8">
    <source>
        <dbReference type="ARBA" id="ARBA00022771"/>
    </source>
</evidence>
<evidence type="ECO:0000313" key="21">
    <source>
        <dbReference type="EMBL" id="RMM57763.1"/>
    </source>
</evidence>
<dbReference type="FunFam" id="3.30.190.20:FF:000003">
    <property type="entry name" value="UvrABC system protein A"/>
    <property type="match status" value="1"/>
</dbReference>
<dbReference type="PROSITE" id="PS00211">
    <property type="entry name" value="ABC_TRANSPORTER_1"/>
    <property type="match status" value="2"/>
</dbReference>
<dbReference type="InterPro" id="IPR004602">
    <property type="entry name" value="UvrA"/>
</dbReference>
<keyword evidence="5 18" id="KW-0547">Nucleotide-binding</keyword>
<protein>
    <recommendedName>
        <fullName evidence="16 18">UvrABC system protein A</fullName>
        <shortName evidence="18">UvrA protein</shortName>
    </recommendedName>
    <alternativeName>
        <fullName evidence="17 18">Excinuclease ABC subunit A</fullName>
    </alternativeName>
</protein>
<feature type="binding site" evidence="18">
    <location>
        <begin position="354"/>
        <end position="361"/>
    </location>
    <ligand>
        <name>ATP</name>
        <dbReference type="ChEBI" id="CHEBI:30616"/>
    </ligand>
</feature>
<evidence type="ECO:0000256" key="16">
    <source>
        <dbReference type="ARBA" id="ARBA00039316"/>
    </source>
</evidence>
<dbReference type="Gene3D" id="3.40.50.300">
    <property type="entry name" value="P-loop containing nucleotide triphosphate hydrolases"/>
    <property type="match status" value="3"/>
</dbReference>
<feature type="zinc finger region" description="C4-type" evidence="18">
    <location>
        <begin position="576"/>
        <end position="603"/>
    </location>
</feature>
<dbReference type="GO" id="GO:0009380">
    <property type="term" value="C:excinuclease repair complex"/>
    <property type="evidence" value="ECO:0007669"/>
    <property type="project" value="InterPro"/>
</dbReference>
<evidence type="ECO:0000256" key="5">
    <source>
        <dbReference type="ARBA" id="ARBA00022741"/>
    </source>
</evidence>
<evidence type="ECO:0000256" key="19">
    <source>
        <dbReference type="SAM" id="MobiDB-lite"/>
    </source>
</evidence>
<evidence type="ECO:0000256" key="9">
    <source>
        <dbReference type="ARBA" id="ARBA00022833"/>
    </source>
</evidence>
<dbReference type="GO" id="GO:0003677">
    <property type="term" value="F:DNA binding"/>
    <property type="evidence" value="ECO:0007669"/>
    <property type="project" value="UniProtKB-UniRule"/>
</dbReference>
<evidence type="ECO:0000256" key="18">
    <source>
        <dbReference type="HAMAP-Rule" id="MF_00205"/>
    </source>
</evidence>
<dbReference type="CDD" id="cd03271">
    <property type="entry name" value="ABC_UvrA_II"/>
    <property type="match status" value="1"/>
</dbReference>
<feature type="domain" description="ABC transporter" evidence="20">
    <location>
        <begin position="632"/>
        <end position="915"/>
    </location>
</feature>
<dbReference type="InterPro" id="IPR003439">
    <property type="entry name" value="ABC_transporter-like_ATP-bd"/>
</dbReference>
<dbReference type="InterPro" id="IPR041102">
    <property type="entry name" value="UvrA_inter"/>
</dbReference>
<sequence length="1267" mass="139786">MTFLLAVDDERDHREEGNQQGGQVDPPVLFLGQTGFFDQRQRQGHEAGHEHRMQHEDTQIQAQQVRMTQRRPKCLPGNSGFAVHQRAIGFGHHKCDDQKTQQGHTACGQEQSRKAKHAGDDRADDHGDGERQADGHADHGHGLGAMLFAGQVREQGHDRGGNRAGTLQDAPGDDSPDRIGICRHHAANRKNDQAEINNRSPSDTVGNDPKRNLQHCLGQAISANRQTDQCRARARQVHAVGCQNRQNHEHAKHAEREHQGQTACCAGLAATHTLAVGILHGITSCEPAAILPVPSLYSTYATLCRVMARSLILRRLCPPSEAAVDKILIRGARTHNLKNIDLTLPRDKLIVITGLSGSGKSSLAFDTLYAEGQRRYVESLSAYARQFLSMMEKPDVDTIEGLSPAISIEQKSTSHNPRSTVGTITEIYDYLRLLYARVGQPRCPDHDIPLEAQTVSQMVDLVLTQPEGSKLMLLAPVIRERKGEHLSVFEELRAQGFVRARVNGKLCELDELPKLDKQKKHSIDVVVDRFKVRADLQQRLAESFETALKLADGIALVAPMDDEPGEEVIFSARFACPICGHAISELEPKLFSFNNPAGACPTCDGLGVKQFFDIKRLVNAELTLAEGAIRGWDRRNVYYFQMLGSLSKHYGFSLEVPFKEIPADMQKVLLNGSGSQSVDFRYLNDRGDIVKRAHPFEGIVPNLERRYRETESATVREELAKFLGTQPCPDCRGTRLRREARHVWVGEKTLPAVTNLPIGDATHYFETLKLTGRRGEIADKILKEIRERLQFLVNVGLDYLTLDRSADTLSGGEAQRIRLASQIGAGLVGVMYILDEPSIGLHQRDNDRLLGTLKHLRDIGNTVIVVEHDEDAIRLADYVVDIGPGAGVHGGHIVAEGTPDEVMSHPDSLTGKYLSGRVKIAVPAKRTPRNKKLSLTLKGARDNNLQNVNLDIPIGLLTCVTGVSGSGKSTLINNTLFPLSATALNGATTLEAAAHDSINGLQHLDKVVDIDQSPIGRTPRSNPATYTGLFTPIRELFAGVPESRSRGYGPGRFSFNVKGGRCEACQGDGLIKVEMHFLPDIYVPCDVCKSKRYNRETLEIKYKGKNVHEVLEMTIEEAREFFDAVPALARKLQTLMDVGLSYIKLGQSATTLSGGEAQRVKLSRELSKRDTGKTLYILDEPTTGLHFADIQQLLDVLHRLRDHGNTVVVIEHNLDVIKTADWLVDLGPEGGSRGGQIIATGTPEQVAEMEQSYTGHYLKPLLIRDRA</sequence>
<evidence type="ECO:0000256" key="12">
    <source>
        <dbReference type="ARBA" id="ARBA00023125"/>
    </source>
</evidence>
<comment type="subcellular location">
    <subcellularLocation>
        <location evidence="1 18">Cytoplasm</location>
    </subcellularLocation>
</comment>
<dbReference type="InterPro" id="IPR027417">
    <property type="entry name" value="P-loop_NTPase"/>
</dbReference>
<evidence type="ECO:0000259" key="20">
    <source>
        <dbReference type="PROSITE" id="PS50893"/>
    </source>
</evidence>
<evidence type="ECO:0000256" key="7">
    <source>
        <dbReference type="ARBA" id="ARBA00022769"/>
    </source>
</evidence>
<evidence type="ECO:0000256" key="3">
    <source>
        <dbReference type="ARBA" id="ARBA00022723"/>
    </source>
</evidence>
<dbReference type="EMBL" id="RBOM01000342">
    <property type="protein sequence ID" value="RMM57763.1"/>
    <property type="molecule type" value="Genomic_DNA"/>
</dbReference>
<dbReference type="FunFam" id="1.10.8.280:FF:000001">
    <property type="entry name" value="UvrABC system protein A"/>
    <property type="match status" value="1"/>
</dbReference>
<feature type="compositionally biased region" description="Polar residues" evidence="19">
    <location>
        <begin position="100"/>
        <end position="110"/>
    </location>
</feature>
<feature type="compositionally biased region" description="Polar residues" evidence="19">
    <location>
        <begin position="194"/>
        <end position="205"/>
    </location>
</feature>
<dbReference type="NCBIfam" id="TIGR00630">
    <property type="entry name" value="uvra"/>
    <property type="match status" value="1"/>
</dbReference>
<feature type="zinc finger region" description="C4-type" evidence="18">
    <location>
        <begin position="1062"/>
        <end position="1088"/>
    </location>
</feature>
<organism evidence="21 22">
    <name type="scientific">Pseudomonas savastanoi pv. glycinea</name>
    <name type="common">Pseudomonas syringae pv. glycinea</name>
    <dbReference type="NCBI Taxonomy" id="318"/>
    <lineage>
        <taxon>Bacteria</taxon>
        <taxon>Pseudomonadati</taxon>
        <taxon>Pseudomonadota</taxon>
        <taxon>Gammaproteobacteria</taxon>
        <taxon>Pseudomonadales</taxon>
        <taxon>Pseudomonadaceae</taxon>
        <taxon>Pseudomonas</taxon>
    </lineage>
</organism>
<reference evidence="21 22" key="1">
    <citation type="submission" date="2018-08" db="EMBL/GenBank/DDBJ databases">
        <title>Recombination of ecologically and evolutionarily significant loci maintains genetic cohesion in the Pseudomonas syringae species complex.</title>
        <authorList>
            <person name="Dillon M."/>
            <person name="Thakur S."/>
            <person name="Almeida R.N.D."/>
            <person name="Weir B.S."/>
            <person name="Guttman D.S."/>
        </authorList>
    </citation>
    <scope>NUCLEOTIDE SEQUENCE [LARGE SCALE GENOMIC DNA]</scope>
    <source>
        <strain evidence="21 22">ICMP 4332</strain>
    </source>
</reference>